<proteinExistence type="predicted"/>
<evidence type="ECO:0000259" key="2">
    <source>
        <dbReference type="Pfam" id="PF22085"/>
    </source>
</evidence>
<keyword evidence="1" id="KW-0812">Transmembrane</keyword>
<evidence type="ECO:0000256" key="1">
    <source>
        <dbReference type="SAM" id="Phobius"/>
    </source>
</evidence>
<dbReference type="Pfam" id="PF22085">
    <property type="entry name" value="NorB_cytochrome_c-like"/>
    <property type="match status" value="1"/>
</dbReference>
<dbReference type="InterPro" id="IPR054309">
    <property type="entry name" value="NorB_cytochrome_c-like"/>
</dbReference>
<evidence type="ECO:0000313" key="4">
    <source>
        <dbReference type="Proteomes" id="UP000812077"/>
    </source>
</evidence>
<dbReference type="EMBL" id="JAHXCP010000060">
    <property type="protein sequence ID" value="MBW4756073.1"/>
    <property type="molecule type" value="Genomic_DNA"/>
</dbReference>
<evidence type="ECO:0000313" key="3">
    <source>
        <dbReference type="EMBL" id="MBW4756073.1"/>
    </source>
</evidence>
<sequence>MTPKKLWLTLAAVIIGSFAVLCFYGVEIFREMPPFPNKVVTESGETLFEGQDIKDGQNVWQSIGGQTVGSVWGHDAYVAP</sequence>
<accession>A0ABS6Y992</accession>
<organism evidence="3 4">
    <name type="scientific">Prevotella melaninogenica</name>
    <dbReference type="NCBI Taxonomy" id="28132"/>
    <lineage>
        <taxon>Bacteria</taxon>
        <taxon>Pseudomonadati</taxon>
        <taxon>Bacteroidota</taxon>
        <taxon>Bacteroidia</taxon>
        <taxon>Bacteroidales</taxon>
        <taxon>Prevotellaceae</taxon>
        <taxon>Prevotella</taxon>
    </lineage>
</organism>
<feature type="non-terminal residue" evidence="3">
    <location>
        <position position="80"/>
    </location>
</feature>
<reference evidence="3 4" key="1">
    <citation type="submission" date="2021-07" db="EMBL/GenBank/DDBJ databases">
        <title>Genomic diversity and antimicrobial resistance of Prevotella spp. isolated from chronic lung disease airways.</title>
        <authorList>
            <person name="Webb K.A."/>
            <person name="Olagoke O.S."/>
            <person name="Baird T."/>
            <person name="Neill J."/>
            <person name="Pham A."/>
            <person name="Wells T.J."/>
            <person name="Ramsay K.A."/>
            <person name="Bell S.C."/>
            <person name="Sarovich D.S."/>
            <person name="Price E.P."/>
        </authorList>
    </citation>
    <scope>NUCLEOTIDE SEQUENCE [LARGE SCALE GENOMIC DNA]</scope>
    <source>
        <strain evidence="3 4">SCHI0027.S.6</strain>
    </source>
</reference>
<keyword evidence="4" id="KW-1185">Reference proteome</keyword>
<keyword evidence="1" id="KW-0472">Membrane</keyword>
<name>A0ABS6Y992_9BACT</name>
<gene>
    <name evidence="3" type="ORF">KZO77_13855</name>
</gene>
<feature type="domain" description="Nitric oxide reductase subunit B cytochrome c-like" evidence="2">
    <location>
        <begin position="36"/>
        <end position="80"/>
    </location>
</feature>
<comment type="caution">
    <text evidence="3">The sequence shown here is derived from an EMBL/GenBank/DDBJ whole genome shotgun (WGS) entry which is preliminary data.</text>
</comment>
<dbReference type="Proteomes" id="UP000812077">
    <property type="component" value="Unassembled WGS sequence"/>
</dbReference>
<protein>
    <submittedName>
        <fullName evidence="3">Nitric-oxide reductase large subunit</fullName>
    </submittedName>
</protein>
<keyword evidence="1" id="KW-1133">Transmembrane helix</keyword>
<feature type="transmembrane region" description="Helical" evidence="1">
    <location>
        <begin position="6"/>
        <end position="26"/>
    </location>
</feature>